<dbReference type="AlphaFoldDB" id="A0A7J5C2X6"/>
<feature type="domain" description="N-acetyltransferase" evidence="1">
    <location>
        <begin position="8"/>
        <end position="158"/>
    </location>
</feature>
<dbReference type="GO" id="GO:0005829">
    <property type="term" value="C:cytosol"/>
    <property type="evidence" value="ECO:0007669"/>
    <property type="project" value="InterPro"/>
</dbReference>
<keyword evidence="3" id="KW-1185">Reference proteome</keyword>
<gene>
    <name evidence="2" type="ORF">F8O01_00990</name>
</gene>
<dbReference type="SUPFAM" id="SSF55729">
    <property type="entry name" value="Acyl-CoA N-acyltransferases (Nat)"/>
    <property type="match status" value="1"/>
</dbReference>
<evidence type="ECO:0000313" key="3">
    <source>
        <dbReference type="Proteomes" id="UP000467240"/>
    </source>
</evidence>
<keyword evidence="2" id="KW-0808">Transferase</keyword>
<dbReference type="PROSITE" id="PS51186">
    <property type="entry name" value="GNAT"/>
    <property type="match status" value="1"/>
</dbReference>
<dbReference type="InterPro" id="IPR016181">
    <property type="entry name" value="Acyl_CoA_acyltransferase"/>
</dbReference>
<dbReference type="OrthoDB" id="4142102at2"/>
<dbReference type="Gene3D" id="3.40.630.30">
    <property type="match status" value="1"/>
</dbReference>
<accession>A0A7J5C2X6</accession>
<comment type="caution">
    <text evidence="2">The sequence shown here is derived from an EMBL/GenBank/DDBJ whole genome shotgun (WGS) entry which is preliminary data.</text>
</comment>
<dbReference type="EMBL" id="WBJZ01000001">
    <property type="protein sequence ID" value="KAB1662552.1"/>
    <property type="molecule type" value="Genomic_DNA"/>
</dbReference>
<dbReference type="InterPro" id="IPR000182">
    <property type="entry name" value="GNAT_dom"/>
</dbReference>
<proteinExistence type="predicted"/>
<name>A0A7J5C2X6_9MICO</name>
<dbReference type="RefSeq" id="WP_158038985.1">
    <property type="nucleotide sequence ID" value="NZ_JACCFV010000001.1"/>
</dbReference>
<dbReference type="Proteomes" id="UP000467240">
    <property type="component" value="Unassembled WGS sequence"/>
</dbReference>
<sequence length="184" mass="19699">MATRIVLVGHDALTPSRTAGLRALFDAEYLDEYGAWDPDQPYGYAPAELHVIAVTEGRIVGHVGTQRRLVGVGDRDVLVAGTGGVLVDPTSRGVGLATRLVHVAQEAMRTTAPADFGLLGCREAVVPFYLRAGWTRIRVAERGLSRLDGSATERPAGPPVLIAAARSPLAEWPEGDIDLRGRPW</sequence>
<dbReference type="GO" id="GO:0016747">
    <property type="term" value="F:acyltransferase activity, transferring groups other than amino-acyl groups"/>
    <property type="evidence" value="ECO:0007669"/>
    <property type="project" value="InterPro"/>
</dbReference>
<reference evidence="2 3" key="1">
    <citation type="submission" date="2019-09" db="EMBL/GenBank/DDBJ databases">
        <title>Phylogeny of genus Pseudoclavibacter and closely related genus.</title>
        <authorList>
            <person name="Li Y."/>
        </authorList>
    </citation>
    <scope>NUCLEOTIDE SEQUENCE [LARGE SCALE GENOMIC DNA]</scope>
    <source>
        <strain evidence="2 3">DSM 23821</strain>
    </source>
</reference>
<dbReference type="Pfam" id="PF02474">
    <property type="entry name" value="NodA"/>
    <property type="match status" value="1"/>
</dbReference>
<protein>
    <submittedName>
        <fullName evidence="2">GNAT family N-acetyltransferase</fullName>
    </submittedName>
</protein>
<evidence type="ECO:0000313" key="2">
    <source>
        <dbReference type="EMBL" id="KAB1662552.1"/>
    </source>
</evidence>
<dbReference type="InterPro" id="IPR003484">
    <property type="entry name" value="NodA"/>
</dbReference>
<evidence type="ECO:0000259" key="1">
    <source>
        <dbReference type="PROSITE" id="PS51186"/>
    </source>
</evidence>
<organism evidence="2 3">
    <name type="scientific">Pseudoclavibacter chungangensis</name>
    <dbReference type="NCBI Taxonomy" id="587635"/>
    <lineage>
        <taxon>Bacteria</taxon>
        <taxon>Bacillati</taxon>
        <taxon>Actinomycetota</taxon>
        <taxon>Actinomycetes</taxon>
        <taxon>Micrococcales</taxon>
        <taxon>Microbacteriaceae</taxon>
        <taxon>Pseudoclavibacter</taxon>
    </lineage>
</organism>